<feature type="signal peptide" evidence="1">
    <location>
        <begin position="1"/>
        <end position="17"/>
    </location>
</feature>
<protein>
    <submittedName>
        <fullName evidence="2">Uncharacterized protein</fullName>
    </submittedName>
</protein>
<dbReference type="Gene3D" id="2.60.120.200">
    <property type="match status" value="1"/>
</dbReference>
<dbReference type="InterPro" id="IPR013320">
    <property type="entry name" value="ConA-like_dom_sf"/>
</dbReference>
<gene>
    <name evidence="2" type="ORF">CCMP2556_LOCUS27430</name>
</gene>
<organism evidence="2 3">
    <name type="scientific">Durusdinium trenchii</name>
    <dbReference type="NCBI Taxonomy" id="1381693"/>
    <lineage>
        <taxon>Eukaryota</taxon>
        <taxon>Sar</taxon>
        <taxon>Alveolata</taxon>
        <taxon>Dinophyceae</taxon>
        <taxon>Suessiales</taxon>
        <taxon>Symbiodiniaceae</taxon>
        <taxon>Durusdinium</taxon>
    </lineage>
</organism>
<name>A0ABP0MU58_9DINO</name>
<feature type="chain" id="PRO_5047005249" evidence="1">
    <location>
        <begin position="18"/>
        <end position="652"/>
    </location>
</feature>
<dbReference type="EMBL" id="CAXAMN010019824">
    <property type="protein sequence ID" value="CAK9055016.1"/>
    <property type="molecule type" value="Genomic_DNA"/>
</dbReference>
<comment type="caution">
    <text evidence="2">The sequence shown here is derived from an EMBL/GenBank/DDBJ whole genome shotgun (WGS) entry which is preliminary data.</text>
</comment>
<proteinExistence type="predicted"/>
<dbReference type="Proteomes" id="UP001642484">
    <property type="component" value="Unassembled WGS sequence"/>
</dbReference>
<reference evidence="2 3" key="1">
    <citation type="submission" date="2024-02" db="EMBL/GenBank/DDBJ databases">
        <authorList>
            <person name="Chen Y."/>
            <person name="Shah S."/>
            <person name="Dougan E. K."/>
            <person name="Thang M."/>
            <person name="Chan C."/>
        </authorList>
    </citation>
    <scope>NUCLEOTIDE SEQUENCE [LARGE SCALE GENOMIC DNA]</scope>
</reference>
<keyword evidence="3" id="KW-1185">Reference proteome</keyword>
<evidence type="ECO:0000256" key="1">
    <source>
        <dbReference type="SAM" id="SignalP"/>
    </source>
</evidence>
<evidence type="ECO:0000313" key="2">
    <source>
        <dbReference type="EMBL" id="CAK9055016.1"/>
    </source>
</evidence>
<dbReference type="SUPFAM" id="SSF49899">
    <property type="entry name" value="Concanavalin A-like lectins/glucanases"/>
    <property type="match status" value="2"/>
</dbReference>
<sequence length="652" mass="72034">MHVHFNLLVFGLTYTWAEAPVRLAIYGACVESVNTEYNLQGRTASGAPFYKGFNSKLHIYFDPSCDGSTSDSRWIIDLLDGTPDRNQSQDLDDNLLCTHIAYISSTDTTKPPIGEFQWIMECPTGSQTVSLELAEVDRAGYQIPPAFFCAYNCGSDRGEVTRPGQCFVKSEVFATRGVSWGFLVTRMSEVPEGLSTNIPPLITEWETYSQGDMTWEGWFYVKAPPAERSMLIGTFGTNDDVTLYSSSSRRRHGAVWIESTGQIGMSTNAGTSSGYIDGPNLLDGKWHHVAAIWNQTAGGGSKVTKSFKFMHVRYSTIFGRQDMFAELTERILNATSIETNASKEDIWVTLSDEQIIGGEGRTKVSLAVNCDVKNADMTLARLVSSLTFDARMMGALFNTTLITNSFTGLPPVEDNVAIYDNEFPLIEYVGSGKLFVDSVEYVGRLTYSPDADNIADNGQFMIGGGHQGRPVDCEMARMRLWSLALTQEQLVELQSCDPLDVEQFIGGSYPHSLHASWDLNGNFSNNFGPLDNLTEHSAWEEQTGTGSNAVDGLNYPYWKNIVTGEAVQTFAQSMKHHLSRLNGGDFIRGGVCNFDACPSISPQNLCPLERSVRFMSIEECEAFASFNYCRLSGSTRNRPSMPHLDGCHIGPE</sequence>
<keyword evidence="1" id="KW-0732">Signal</keyword>
<evidence type="ECO:0000313" key="3">
    <source>
        <dbReference type="Proteomes" id="UP001642484"/>
    </source>
</evidence>
<accession>A0ABP0MU58</accession>